<dbReference type="AlphaFoldDB" id="A0A3N6PW83"/>
<dbReference type="Pfam" id="PF00535">
    <property type="entry name" value="Glycos_transf_2"/>
    <property type="match status" value="1"/>
</dbReference>
<dbReference type="PANTHER" id="PTHR43685">
    <property type="entry name" value="GLYCOSYLTRANSFERASE"/>
    <property type="match status" value="1"/>
</dbReference>
<dbReference type="InterPro" id="IPR050834">
    <property type="entry name" value="Glycosyltransf_2"/>
</dbReference>
<protein>
    <submittedName>
        <fullName evidence="2">Glycosyltransferase family 2 protein</fullName>
    </submittedName>
</protein>
<dbReference type="PANTHER" id="PTHR43685:SF2">
    <property type="entry name" value="GLYCOSYLTRANSFERASE 2-LIKE DOMAIN-CONTAINING PROTEIN"/>
    <property type="match status" value="1"/>
</dbReference>
<dbReference type="InterPro" id="IPR029044">
    <property type="entry name" value="Nucleotide-diphossugar_trans"/>
</dbReference>
<proteinExistence type="predicted"/>
<comment type="caution">
    <text evidence="2">The sequence shown here is derived from an EMBL/GenBank/DDBJ whole genome shotgun (WGS) entry which is preliminary data.</text>
</comment>
<dbReference type="Gene3D" id="3.90.550.10">
    <property type="entry name" value="Spore Coat Polysaccharide Biosynthesis Protein SpsA, Chain A"/>
    <property type="match status" value="1"/>
</dbReference>
<sequence length="312" mass="35697">MLRDLDYAYDVSVIIPHYKTLDLLRAAIDSISSQTIVPREIIVIDDASELQFELPGHCGDNIALRLICETENRGAAWCRNRGIEEATGDIIAFLDADDRWLPDKLERCIAAFGPKPDEHEARVLFSNVLVTDGTRHVLGNHSPYDGQSMLDFILLEGGYIQTSSIMMWRHQYPMISFDESLRRHQDWDFAIKAEMAGCAFVYLHDALVEYYLSSGAARISMVVNCEPSLVFFKKHYDLMSKKHVSAFVFNVLIYKRMDIALRLAIVEKIISKEIEIPSKGWVLLFVRLIVGRGIVDLIKQLWRKIQIRDCST</sequence>
<dbReference type="EMBL" id="RQIS01000014">
    <property type="protein sequence ID" value="RQH04126.1"/>
    <property type="molecule type" value="Genomic_DNA"/>
</dbReference>
<accession>A0A3N6PW83</accession>
<evidence type="ECO:0000313" key="3">
    <source>
        <dbReference type="Proteomes" id="UP000272778"/>
    </source>
</evidence>
<keyword evidence="3" id="KW-1185">Reference proteome</keyword>
<dbReference type="OrthoDB" id="9802649at2"/>
<dbReference type="SUPFAM" id="SSF53448">
    <property type="entry name" value="Nucleotide-diphospho-sugar transferases"/>
    <property type="match status" value="1"/>
</dbReference>
<name>A0A3N6PW83_9BURK</name>
<dbReference type="RefSeq" id="WP_124152572.1">
    <property type="nucleotide sequence ID" value="NZ_RQIS01000014.1"/>
</dbReference>
<dbReference type="GO" id="GO:0016740">
    <property type="term" value="F:transferase activity"/>
    <property type="evidence" value="ECO:0007669"/>
    <property type="project" value="UniProtKB-KW"/>
</dbReference>
<dbReference type="Proteomes" id="UP000272778">
    <property type="component" value="Unassembled WGS sequence"/>
</dbReference>
<reference evidence="2 3" key="1">
    <citation type="submission" date="2018-11" db="EMBL/GenBank/DDBJ databases">
        <title>Paraburkholderia sp. DHOA04, isolated from soil.</title>
        <authorList>
            <person name="Gao Z.-H."/>
            <person name="Qiu L.-H."/>
            <person name="Fu J.-C."/>
        </authorList>
    </citation>
    <scope>NUCLEOTIDE SEQUENCE [LARGE SCALE GENOMIC DNA]</scope>
    <source>
        <strain evidence="2 3">DHOA04</strain>
    </source>
</reference>
<gene>
    <name evidence="2" type="ORF">D1Y85_18695</name>
</gene>
<keyword evidence="2" id="KW-0808">Transferase</keyword>
<dbReference type="InterPro" id="IPR001173">
    <property type="entry name" value="Glyco_trans_2-like"/>
</dbReference>
<evidence type="ECO:0000313" key="2">
    <source>
        <dbReference type="EMBL" id="RQH04126.1"/>
    </source>
</evidence>
<evidence type="ECO:0000259" key="1">
    <source>
        <dbReference type="Pfam" id="PF00535"/>
    </source>
</evidence>
<feature type="domain" description="Glycosyltransferase 2-like" evidence="1">
    <location>
        <begin position="12"/>
        <end position="114"/>
    </location>
</feature>
<organism evidence="2 3">
    <name type="scientific">Paraburkholderia dinghuensis</name>
    <dbReference type="NCBI Taxonomy" id="2305225"/>
    <lineage>
        <taxon>Bacteria</taxon>
        <taxon>Pseudomonadati</taxon>
        <taxon>Pseudomonadota</taxon>
        <taxon>Betaproteobacteria</taxon>
        <taxon>Burkholderiales</taxon>
        <taxon>Burkholderiaceae</taxon>
        <taxon>Paraburkholderia</taxon>
    </lineage>
</organism>